<dbReference type="Pfam" id="PF01844">
    <property type="entry name" value="HNH"/>
    <property type="match status" value="1"/>
</dbReference>
<dbReference type="SMART" id="SM00507">
    <property type="entry name" value="HNHc"/>
    <property type="match status" value="1"/>
</dbReference>
<comment type="caution">
    <text evidence="2">The sequence shown here is derived from an EMBL/GenBank/DDBJ whole genome shotgun (WGS) entry which is preliminary data.</text>
</comment>
<name>R8CX40_BACCE</name>
<evidence type="ECO:0000313" key="2">
    <source>
        <dbReference type="EMBL" id="EOO16122.1"/>
    </source>
</evidence>
<sequence length="109" mass="13071">MPKKRTPYETWRTNIRPIVWNRDNRQCIRCKKPVLLNECHIDHIVSGLRGNNKLQNLRTLCRQCHVLRADHFHQGMIAKALKDGVITANWRQYVWEEDSLLKRENRTLL</sequence>
<dbReference type="Gene3D" id="1.10.30.50">
    <property type="match status" value="1"/>
</dbReference>
<gene>
    <name evidence="2" type="ORF">IGA_03652</name>
</gene>
<dbReference type="GO" id="GO:0003676">
    <property type="term" value="F:nucleic acid binding"/>
    <property type="evidence" value="ECO:0007669"/>
    <property type="project" value="InterPro"/>
</dbReference>
<evidence type="ECO:0000313" key="3">
    <source>
        <dbReference type="Proteomes" id="UP000014003"/>
    </source>
</evidence>
<proteinExistence type="predicted"/>
<dbReference type="InterPro" id="IPR017038">
    <property type="entry name" value="UCP035609_HNH_endonucl"/>
</dbReference>
<dbReference type="GO" id="GO:0008270">
    <property type="term" value="F:zinc ion binding"/>
    <property type="evidence" value="ECO:0007669"/>
    <property type="project" value="InterPro"/>
</dbReference>
<evidence type="ECO:0000259" key="1">
    <source>
        <dbReference type="SMART" id="SM00507"/>
    </source>
</evidence>
<dbReference type="GO" id="GO:0004519">
    <property type="term" value="F:endonuclease activity"/>
    <property type="evidence" value="ECO:0007669"/>
    <property type="project" value="InterPro"/>
</dbReference>
<dbReference type="RefSeq" id="WP_016096243.1">
    <property type="nucleotide sequence ID" value="NZ_KB976146.1"/>
</dbReference>
<accession>R8CX40</accession>
<dbReference type="InterPro" id="IPR003615">
    <property type="entry name" value="HNH_nuc"/>
</dbReference>
<dbReference type="Proteomes" id="UP000014003">
    <property type="component" value="Unassembled WGS sequence"/>
</dbReference>
<dbReference type="AlphaFoldDB" id="R8CX40"/>
<organism evidence="2 3">
    <name type="scientific">Bacillus cereus HuA3-9</name>
    <dbReference type="NCBI Taxonomy" id="1053205"/>
    <lineage>
        <taxon>Bacteria</taxon>
        <taxon>Bacillati</taxon>
        <taxon>Bacillota</taxon>
        <taxon>Bacilli</taxon>
        <taxon>Bacillales</taxon>
        <taxon>Bacillaceae</taxon>
        <taxon>Bacillus</taxon>
        <taxon>Bacillus cereus group</taxon>
    </lineage>
</organism>
<dbReference type="HOGENOM" id="CLU_2258057_0_0_9"/>
<protein>
    <recommendedName>
        <fullName evidence="1">HNH nuclease domain-containing protein</fullName>
    </recommendedName>
</protein>
<dbReference type="EMBL" id="AHDZ01000031">
    <property type="protein sequence ID" value="EOO16122.1"/>
    <property type="molecule type" value="Genomic_DNA"/>
</dbReference>
<dbReference type="CDD" id="cd00085">
    <property type="entry name" value="HNHc"/>
    <property type="match status" value="1"/>
</dbReference>
<reference evidence="2 3" key="1">
    <citation type="submission" date="2012-12" db="EMBL/GenBank/DDBJ databases">
        <title>The Genome Sequence of Bacillus cereus HuA3-9.</title>
        <authorList>
            <consortium name="The Broad Institute Genome Sequencing Platform"/>
            <consortium name="The Broad Institute Genome Sequencing Center for Infectious Disease"/>
            <person name="Feldgarden M."/>
            <person name="Van der Auwera G.A."/>
            <person name="Mahillon J."/>
            <person name="Duprez V."/>
            <person name="Timmery S."/>
            <person name="Mattelet C."/>
            <person name="Dierick K."/>
            <person name="Sun M."/>
            <person name="Yu Z."/>
            <person name="Zhu L."/>
            <person name="Hu X."/>
            <person name="Shank E.B."/>
            <person name="Swiecicka I."/>
            <person name="Hansen B.M."/>
            <person name="Andrup L."/>
            <person name="Walker B."/>
            <person name="Young S.K."/>
            <person name="Zeng Q."/>
            <person name="Gargeya S."/>
            <person name="Fitzgerald M."/>
            <person name="Haas B."/>
            <person name="Abouelleil A."/>
            <person name="Alvarado L."/>
            <person name="Arachchi H.M."/>
            <person name="Berlin A.M."/>
            <person name="Chapman S.B."/>
            <person name="Dewar J."/>
            <person name="Goldberg J."/>
            <person name="Griggs A."/>
            <person name="Gujja S."/>
            <person name="Hansen M."/>
            <person name="Howarth C."/>
            <person name="Imamovic A."/>
            <person name="Larimer J."/>
            <person name="McCowan C."/>
            <person name="Murphy C."/>
            <person name="Neiman D."/>
            <person name="Pearson M."/>
            <person name="Priest M."/>
            <person name="Roberts A."/>
            <person name="Saif S."/>
            <person name="Shea T."/>
            <person name="Sisk P."/>
            <person name="Sykes S."/>
            <person name="Wortman J."/>
            <person name="Nusbaum C."/>
            <person name="Birren B."/>
        </authorList>
    </citation>
    <scope>NUCLEOTIDE SEQUENCE [LARGE SCALE GENOMIC DNA]</scope>
    <source>
        <strain evidence="2 3">HuA3-9</strain>
    </source>
</reference>
<dbReference type="InterPro" id="IPR002711">
    <property type="entry name" value="HNH"/>
</dbReference>
<dbReference type="PIRSF" id="PIRSF035609">
    <property type="entry name" value="UCP035609_HNH_endo"/>
    <property type="match status" value="1"/>
</dbReference>
<feature type="domain" description="HNH nuclease" evidence="1">
    <location>
        <begin position="14"/>
        <end position="66"/>
    </location>
</feature>